<evidence type="ECO:0000256" key="1">
    <source>
        <dbReference type="ARBA" id="ARBA00004409"/>
    </source>
</evidence>
<dbReference type="Pfam" id="PF09787">
    <property type="entry name" value="Golgin_A5"/>
    <property type="match status" value="1"/>
</dbReference>
<evidence type="ECO:0000256" key="9">
    <source>
        <dbReference type="ARBA" id="ARBA00032404"/>
    </source>
</evidence>
<reference evidence="13" key="2">
    <citation type="submission" date="2025-08" db="UniProtKB">
        <authorList>
            <consortium name="Ensembl"/>
        </authorList>
    </citation>
    <scope>IDENTIFICATION</scope>
</reference>
<dbReference type="Proteomes" id="UP001501940">
    <property type="component" value="Chromosome 20"/>
</dbReference>
<evidence type="ECO:0000256" key="2">
    <source>
        <dbReference type="ARBA" id="ARBA00020370"/>
    </source>
</evidence>
<keyword evidence="14" id="KW-1185">Reference proteome</keyword>
<evidence type="ECO:0000256" key="10">
    <source>
        <dbReference type="SAM" id="Coils"/>
    </source>
</evidence>
<keyword evidence="6 10" id="KW-0175">Coiled coil</keyword>
<dbReference type="InterPro" id="IPR019177">
    <property type="entry name" value="Golgin_subfamily_A_member_5"/>
</dbReference>
<dbReference type="GeneTree" id="ENSGT00390000018470"/>
<gene>
    <name evidence="13" type="primary">GOLGA5</name>
</gene>
<feature type="coiled-coil region" evidence="10">
    <location>
        <begin position="425"/>
        <end position="540"/>
    </location>
</feature>
<dbReference type="GO" id="GO:0031985">
    <property type="term" value="C:Golgi cisterna"/>
    <property type="evidence" value="ECO:0007669"/>
    <property type="project" value="TreeGrafter"/>
</dbReference>
<evidence type="ECO:0000256" key="7">
    <source>
        <dbReference type="ARBA" id="ARBA00023136"/>
    </source>
</evidence>
<keyword evidence="3 12" id="KW-0812">Transmembrane</keyword>
<evidence type="ECO:0000256" key="12">
    <source>
        <dbReference type="SAM" id="Phobius"/>
    </source>
</evidence>
<feature type="transmembrane region" description="Helical" evidence="12">
    <location>
        <begin position="656"/>
        <end position="677"/>
    </location>
</feature>
<evidence type="ECO:0000256" key="4">
    <source>
        <dbReference type="ARBA" id="ARBA00022989"/>
    </source>
</evidence>
<feature type="compositionally biased region" description="Basic and acidic residues" evidence="11">
    <location>
        <begin position="284"/>
        <end position="298"/>
    </location>
</feature>
<dbReference type="PANTHER" id="PTHR13815:SF7">
    <property type="entry name" value="GOLGIN SUBFAMILY A MEMBER 5"/>
    <property type="match status" value="1"/>
</dbReference>
<keyword evidence="4 12" id="KW-1133">Transmembrane helix</keyword>
<reference evidence="13" key="3">
    <citation type="submission" date="2025-09" db="UniProtKB">
        <authorList>
            <consortium name="Ensembl"/>
        </authorList>
    </citation>
    <scope>IDENTIFICATION</scope>
</reference>
<comment type="subcellular location">
    <subcellularLocation>
        <location evidence="1">Golgi apparatus membrane</location>
        <topology evidence="1">Single-pass type IV membrane protein</topology>
    </subcellularLocation>
</comment>
<dbReference type="GO" id="GO:0007030">
    <property type="term" value="P:Golgi organization"/>
    <property type="evidence" value="ECO:0007669"/>
    <property type="project" value="InterPro"/>
</dbReference>
<proteinExistence type="predicted"/>
<evidence type="ECO:0000256" key="5">
    <source>
        <dbReference type="ARBA" id="ARBA00023034"/>
    </source>
</evidence>
<feature type="compositionally biased region" description="Low complexity" evidence="11">
    <location>
        <begin position="78"/>
        <end position="97"/>
    </location>
</feature>
<dbReference type="PANTHER" id="PTHR13815">
    <property type="entry name" value="GOLGIN-84"/>
    <property type="match status" value="1"/>
</dbReference>
<dbReference type="GO" id="GO:0000301">
    <property type="term" value="P:retrograde transport, vesicle recycling within Golgi"/>
    <property type="evidence" value="ECO:0007669"/>
    <property type="project" value="TreeGrafter"/>
</dbReference>
<evidence type="ECO:0000313" key="14">
    <source>
        <dbReference type="Proteomes" id="UP001501940"/>
    </source>
</evidence>
<keyword evidence="5" id="KW-0333">Golgi apparatus</keyword>
<dbReference type="AlphaFoldDB" id="A0AAQ6A5C6"/>
<accession>A0AAQ6A5C6</accession>
<dbReference type="Ensembl" id="ENSAOCT00000042439.1">
    <property type="protein sequence ID" value="ENSAOCP00000071936.1"/>
    <property type="gene ID" value="ENSAOCG00000002537.2"/>
</dbReference>
<feature type="coiled-coil region" evidence="10">
    <location>
        <begin position="565"/>
        <end position="592"/>
    </location>
</feature>
<feature type="region of interest" description="Disordered" evidence="11">
    <location>
        <begin position="279"/>
        <end position="301"/>
    </location>
</feature>
<keyword evidence="7 12" id="KW-0472">Membrane</keyword>
<dbReference type="GO" id="GO:0000139">
    <property type="term" value="C:Golgi membrane"/>
    <property type="evidence" value="ECO:0007669"/>
    <property type="project" value="UniProtKB-SubCell"/>
</dbReference>
<evidence type="ECO:0000256" key="11">
    <source>
        <dbReference type="SAM" id="MobiDB-lite"/>
    </source>
</evidence>
<protein>
    <recommendedName>
        <fullName evidence="2">Golgin subfamily A member 5</fullName>
    </recommendedName>
    <alternativeName>
        <fullName evidence="9">Golgin-84</fullName>
    </alternativeName>
</protein>
<evidence type="ECO:0000256" key="6">
    <source>
        <dbReference type="ARBA" id="ARBA00023054"/>
    </source>
</evidence>
<comment type="function">
    <text evidence="8">Involved in maintaining Golgi structure. Stimulates the formation of Golgi stacks and ribbons. Involved in intra-Golgi retrograde transport.</text>
</comment>
<feature type="region of interest" description="Disordered" evidence="11">
    <location>
        <begin position="77"/>
        <end position="105"/>
    </location>
</feature>
<evidence type="ECO:0000256" key="3">
    <source>
        <dbReference type="ARBA" id="ARBA00022692"/>
    </source>
</evidence>
<organism evidence="13 14">
    <name type="scientific">Amphiprion ocellaris</name>
    <name type="common">Clown anemonefish</name>
    <dbReference type="NCBI Taxonomy" id="80972"/>
    <lineage>
        <taxon>Eukaryota</taxon>
        <taxon>Metazoa</taxon>
        <taxon>Chordata</taxon>
        <taxon>Craniata</taxon>
        <taxon>Vertebrata</taxon>
        <taxon>Euteleostomi</taxon>
        <taxon>Actinopterygii</taxon>
        <taxon>Neopterygii</taxon>
        <taxon>Teleostei</taxon>
        <taxon>Neoteleostei</taxon>
        <taxon>Acanthomorphata</taxon>
        <taxon>Ovalentaria</taxon>
        <taxon>Pomacentridae</taxon>
        <taxon>Amphiprion</taxon>
    </lineage>
</organism>
<reference evidence="13 14" key="1">
    <citation type="submission" date="2022-01" db="EMBL/GenBank/DDBJ databases">
        <title>A chromosome-scale genome assembly of the false clownfish, Amphiprion ocellaris.</title>
        <authorList>
            <person name="Ryu T."/>
        </authorList>
    </citation>
    <scope>NUCLEOTIDE SEQUENCE [LARGE SCALE GENOMIC DNA]</scope>
</reference>
<evidence type="ECO:0000256" key="8">
    <source>
        <dbReference type="ARBA" id="ARBA00024833"/>
    </source>
</evidence>
<evidence type="ECO:0000313" key="13">
    <source>
        <dbReference type="Ensembl" id="ENSAOCP00000071936.1"/>
    </source>
</evidence>
<name>A0AAQ6A5C6_AMPOC</name>
<sequence length="687" mass="77196">MSWFADLAGKAEDFLNKVDQGAATALSTNQARTSSFSSSYEAEPAVKTDYSAAGFISAAAGNIKRSSATLLAGTANVASTPSASGSGATNSAKTSSGFVRPRKSEQDVDDDMLFDFLNSSDPPVSNRRDSRRELVKAAVPEVQNPTPPPSTTPHQQNFSFFISINESSRQEPPPPSEEPQNQILSSLRLENQLLRSEVASLNQEMASVIQRAKDLQDELNQARLRADRWNSEQSQTDRTLRELRSQVDDLTEALSAKDGQLAVLKIRLDEADQLLKSRSSALEEAQKEKSRIMQDHTEGSSMHSQALETIQERLREADLALRREQDSYRQMQSEYAGRLSKVEAERQTLAETVTAAERRAAEEKLRVDDFQQQLKSAKAAAESAKQELQDYKHKASRILQSKEKLISSLKEGSGLDTLDGSGAMALELEELRHEKELQRDEIQKLQGQVQTLRTEIQDLENQALVEAETWREQQVQLQEQQALQNRAKQEVEAEVERYKQELQYLEEEQHRAKTSLQSRIKDREDEIQKLRNQLTNKTLSSSSQTELENRLHQLTETLIQKQTMLEALGTEKNSLVFQLERLEQQLKNAQGGQSGGPAINMSALEGPGARQRNTPVLFSDQDSPGVYGKVRKAASTIDRFSIRLGIFLRRYPMARVFVILYMAVLHLWVMIVLLTYTPEMHGRPDGR</sequence>